<keyword evidence="2" id="KW-1185">Reference proteome</keyword>
<proteinExistence type="predicted"/>
<dbReference type="EMBL" id="AAWS01000005">
    <property type="protein sequence ID" value="EAY30932.1"/>
    <property type="molecule type" value="Genomic_DNA"/>
</dbReference>
<dbReference type="AlphaFoldDB" id="A1ZG08"/>
<dbReference type="Proteomes" id="UP000004095">
    <property type="component" value="Unassembled WGS sequence"/>
</dbReference>
<reference evidence="1 2" key="1">
    <citation type="submission" date="2007-01" db="EMBL/GenBank/DDBJ databases">
        <authorList>
            <person name="Haygood M."/>
            <person name="Podell S."/>
            <person name="Anderson C."/>
            <person name="Hopkinson B."/>
            <person name="Roe K."/>
            <person name="Barbeau K."/>
            <person name="Gaasterland T."/>
            <person name="Ferriera S."/>
            <person name="Johnson J."/>
            <person name="Kravitz S."/>
            <person name="Beeson K."/>
            <person name="Sutton G."/>
            <person name="Rogers Y.-H."/>
            <person name="Friedman R."/>
            <person name="Frazier M."/>
            <person name="Venter J.C."/>
        </authorList>
    </citation>
    <scope>NUCLEOTIDE SEQUENCE [LARGE SCALE GENOMIC DNA]</scope>
    <source>
        <strain evidence="1 2">ATCC 23134</strain>
    </source>
</reference>
<accession>A1ZG08</accession>
<gene>
    <name evidence="1" type="ORF">M23134_01256</name>
</gene>
<dbReference type="OrthoDB" id="1382361at2"/>
<dbReference type="eggNOG" id="COG3209">
    <property type="taxonomic scope" value="Bacteria"/>
</dbReference>
<protein>
    <submittedName>
        <fullName evidence="1">Uncharacterized protein</fullName>
    </submittedName>
</protein>
<dbReference type="RefSeq" id="WP_002694646.1">
    <property type="nucleotide sequence ID" value="NZ_AAWS01000005.1"/>
</dbReference>
<evidence type="ECO:0000313" key="2">
    <source>
        <dbReference type="Proteomes" id="UP000004095"/>
    </source>
</evidence>
<evidence type="ECO:0000313" key="1">
    <source>
        <dbReference type="EMBL" id="EAY30932.1"/>
    </source>
</evidence>
<name>A1ZG08_MICM2</name>
<organism evidence="1 2">
    <name type="scientific">Microscilla marina ATCC 23134</name>
    <dbReference type="NCBI Taxonomy" id="313606"/>
    <lineage>
        <taxon>Bacteria</taxon>
        <taxon>Pseudomonadati</taxon>
        <taxon>Bacteroidota</taxon>
        <taxon>Cytophagia</taxon>
        <taxon>Cytophagales</taxon>
        <taxon>Microscillaceae</taxon>
        <taxon>Microscilla</taxon>
    </lineage>
</organism>
<comment type="caution">
    <text evidence="1">The sequence shown here is derived from an EMBL/GenBank/DDBJ whole genome shotgun (WGS) entry which is preliminary data.</text>
</comment>
<feature type="non-terminal residue" evidence="1">
    <location>
        <position position="862"/>
    </location>
</feature>
<sequence length="862" mass="95860">MKTYYATATETELIRLFGDEAPSASSVIKTINIDQNGTASISYTSKEGKVIATCLAYQEQANMKALDSAVVDTTTEKLLINAHYKSFNKTVASKRIHLINASPLTFKYLPTCTDLTGCKFSVTILIHRLDDETSTNWATINTATAGQISWGNINGSTLSSNAANAVCNTTVEFAGLTLQPGSYLIEKQLTPIGLAGIRQLPPSVLNNQANVSGSIQPLIAMFTKWMNNVTCNSKIDSFFIKVKELEQDLNQAKTGAVTFASLDSKYASDLGLGAGQTFFGEEHGVKLLEPYDIEINNPSCGTMRIPINLSTVFDFKNMTYGLNDQTGDGVYKVNPFIQFVSRKTEFYPDLEGFAYSFFWKVVPDDISDLPTVITEAIAKGNGQILTEAQFEASHIYLGGDLTPQELVLLGGYTHAQVKQRVKYIYYKFLAPFMKGWHEPGTFSLMIKHMLTDTYNANGKDKDGNVVADTLEARKDGCGDDLKLKAHSSDANKTAQYYAENLLECWQSELAKLKVQVNPDGSVDINYQTGSGGISTVVDDRSGGNTNVHDSAFDDAVPNIPFIGWFLKWVLKSKVSKKIRDQQTGAGTNNNSDNKIEIAYEQHLVESFLNCTGYRFAKILDNQDFTQGTHTPLTEDVLTTLPAEQTSTGSVDEYYQKMLQDSTQIVERRAKTYNGVDRGYYPDRAWGVMMGSENKFAYILDPVYAFKYFQYRMDSKKTVEILTCYKDFNGCNYCGIGEVTCDITSKDWTTTQRDVYLQMIRKFKSGGVTGTYPAMIDGKDFAAPTYIAPNGDVKLWDIANPDTTLNAAAYYTLNDNGFKKPDGERYLTMVELQINKMNNDVVRFCDANRIVFRKMLVDSLKKK</sequence>